<evidence type="ECO:0000313" key="3">
    <source>
        <dbReference type="EMBL" id="TKS53576.1"/>
    </source>
</evidence>
<dbReference type="EMBL" id="SPUH01000001">
    <property type="protein sequence ID" value="TKS53576.1"/>
    <property type="molecule type" value="Genomic_DNA"/>
</dbReference>
<name>A0A4Z1R3T9_9GAMM</name>
<dbReference type="GO" id="GO:0016787">
    <property type="term" value="F:hydrolase activity"/>
    <property type="evidence" value="ECO:0007669"/>
    <property type="project" value="InterPro"/>
</dbReference>
<evidence type="ECO:0000256" key="1">
    <source>
        <dbReference type="SAM" id="SignalP"/>
    </source>
</evidence>
<dbReference type="Pfam" id="PF04273">
    <property type="entry name" value="BLH_phosphatase"/>
    <property type="match status" value="1"/>
</dbReference>
<feature type="signal peptide" evidence="1">
    <location>
        <begin position="1"/>
        <end position="26"/>
    </location>
</feature>
<dbReference type="PROSITE" id="PS51257">
    <property type="entry name" value="PROKAR_LIPOPROTEIN"/>
    <property type="match status" value="1"/>
</dbReference>
<gene>
    <name evidence="3" type="ORF">E4582_01475</name>
</gene>
<organism evidence="3 4">
    <name type="scientific">Luteimonas yindakuii</name>
    <dbReference type="NCBI Taxonomy" id="2565782"/>
    <lineage>
        <taxon>Bacteria</taxon>
        <taxon>Pseudomonadati</taxon>
        <taxon>Pseudomonadota</taxon>
        <taxon>Gammaproteobacteria</taxon>
        <taxon>Lysobacterales</taxon>
        <taxon>Lysobacteraceae</taxon>
        <taxon>Luteimonas</taxon>
    </lineage>
</organism>
<dbReference type="Proteomes" id="UP000298681">
    <property type="component" value="Unassembled WGS sequence"/>
</dbReference>
<sequence length="198" mass="20249">MNARPVMPIALALALSACAAAQDAPAASTHDEVTVQSPVLERFATPVDGIHSGGRISAEDLPALRAAGIRHVINLAPAAETPGFDEAGAVRAAGMRYDSLPIAGAGDLDREAVAAFDRLLQAADGPTLVHCASGNRVGALVALRAAWLLGANEEAAVEEGRRWGLRGLEGEVRGRLARERCVADAGDADSAARCDAAG</sequence>
<reference evidence="3 4" key="1">
    <citation type="submission" date="2019-01" db="EMBL/GenBank/DDBJ databases">
        <authorList>
            <person name="Zhang S."/>
        </authorList>
    </citation>
    <scope>NUCLEOTIDE SEQUENCE [LARGE SCALE GENOMIC DNA]</scope>
    <source>
        <strain evidence="3 4">1626</strain>
    </source>
</reference>
<dbReference type="SUPFAM" id="SSF52799">
    <property type="entry name" value="(Phosphotyrosine protein) phosphatases II"/>
    <property type="match status" value="1"/>
</dbReference>
<dbReference type="Gene3D" id="3.90.190.10">
    <property type="entry name" value="Protein tyrosine phosphatase superfamily"/>
    <property type="match status" value="1"/>
</dbReference>
<evidence type="ECO:0000313" key="4">
    <source>
        <dbReference type="Proteomes" id="UP000298681"/>
    </source>
</evidence>
<dbReference type="AlphaFoldDB" id="A0A4Z1R3T9"/>
<dbReference type="InterPro" id="IPR029021">
    <property type="entry name" value="Prot-tyrosine_phosphatase-like"/>
</dbReference>
<keyword evidence="1" id="KW-0732">Signal</keyword>
<evidence type="ECO:0000259" key="2">
    <source>
        <dbReference type="Pfam" id="PF04273"/>
    </source>
</evidence>
<accession>A0A4Z1R3T9</accession>
<keyword evidence="4" id="KW-1185">Reference proteome</keyword>
<comment type="caution">
    <text evidence="3">The sequence shown here is derived from an EMBL/GenBank/DDBJ whole genome shotgun (WGS) entry which is preliminary data.</text>
</comment>
<feature type="chain" id="PRO_5021245750" description="Beta-lactamase hydrolase-like protein phosphatase-like domain-containing protein" evidence="1">
    <location>
        <begin position="27"/>
        <end position="198"/>
    </location>
</feature>
<dbReference type="RefSeq" id="WP_134672962.1">
    <property type="nucleotide sequence ID" value="NZ_SPUH01000001.1"/>
</dbReference>
<feature type="domain" description="Beta-lactamase hydrolase-like protein phosphatase-like" evidence="2">
    <location>
        <begin position="54"/>
        <end position="145"/>
    </location>
</feature>
<dbReference type="InterPro" id="IPR005939">
    <property type="entry name" value="BLH_phosphatase-like"/>
</dbReference>
<proteinExistence type="predicted"/>
<protein>
    <recommendedName>
        <fullName evidence="2">Beta-lactamase hydrolase-like protein phosphatase-like domain-containing protein</fullName>
    </recommendedName>
</protein>